<dbReference type="EMBL" id="JBHRWW010000017">
    <property type="protein sequence ID" value="MFC3690144.1"/>
    <property type="molecule type" value="Genomic_DNA"/>
</dbReference>
<evidence type="ECO:0000256" key="2">
    <source>
        <dbReference type="ARBA" id="ARBA00010219"/>
    </source>
</evidence>
<dbReference type="NCBIfam" id="TIGR00652">
    <property type="entry name" value="DapF"/>
    <property type="match status" value="1"/>
</dbReference>
<comment type="similarity">
    <text evidence="2 8">Belongs to the diaminopimelate epimerase family.</text>
</comment>
<accession>A0ABV7WK45</accession>
<protein>
    <recommendedName>
        <fullName evidence="3 8">Diaminopimelate epimerase</fullName>
        <shortName evidence="8">DAP epimerase</shortName>
        <ecNumber evidence="3 8">5.1.1.7</ecNumber>
    </recommendedName>
    <alternativeName>
        <fullName evidence="8">PLP-independent amino acid racemase</fullName>
    </alternativeName>
</protein>
<feature type="site" description="Could be important to modulate the pK values of the two catalytic cysteine residues" evidence="8">
    <location>
        <position position="243"/>
    </location>
</feature>
<comment type="pathway">
    <text evidence="1 8">Amino-acid biosynthesis; L-lysine biosynthesis via DAP pathway; DL-2,6-diaminopimelate from LL-2,6-diaminopimelate: step 1/1.</text>
</comment>
<comment type="function">
    <text evidence="8">Catalyzes the stereoinversion of LL-2,6-diaminopimelate (L,L-DAP) to meso-diaminopimelate (meso-DAP), a precursor of L-lysine and an essential component of the bacterial peptidoglycan.</text>
</comment>
<keyword evidence="6 8" id="KW-0413">Isomerase</keyword>
<evidence type="ECO:0000256" key="5">
    <source>
        <dbReference type="ARBA" id="ARBA00023154"/>
    </source>
</evidence>
<feature type="active site" evidence="9">
    <location>
        <position position="105"/>
    </location>
</feature>
<dbReference type="PANTHER" id="PTHR31689:SF0">
    <property type="entry name" value="DIAMINOPIMELATE EPIMERASE"/>
    <property type="match status" value="1"/>
</dbReference>
<evidence type="ECO:0000256" key="1">
    <source>
        <dbReference type="ARBA" id="ARBA00005196"/>
    </source>
</evidence>
<feature type="binding site" evidence="8">
    <location>
        <begin position="243"/>
        <end position="244"/>
    </location>
    <ligand>
        <name>substrate</name>
    </ligand>
</feature>
<feature type="binding site" evidence="8">
    <location>
        <position position="42"/>
    </location>
    <ligand>
        <name>substrate</name>
    </ligand>
</feature>
<feature type="binding site" evidence="8">
    <location>
        <position position="186"/>
    </location>
    <ligand>
        <name>substrate</name>
    </ligand>
</feature>
<evidence type="ECO:0000256" key="4">
    <source>
        <dbReference type="ARBA" id="ARBA00022605"/>
    </source>
</evidence>
<evidence type="ECO:0000313" key="11">
    <source>
        <dbReference type="EMBL" id="MFC3690144.1"/>
    </source>
</evidence>
<feature type="compositionally biased region" description="Polar residues" evidence="10">
    <location>
        <begin position="1"/>
        <end position="23"/>
    </location>
</feature>
<gene>
    <name evidence="8 11" type="primary">dapF</name>
    <name evidence="11" type="ORF">ACFOLH_17500</name>
</gene>
<dbReference type="EC" id="5.1.1.7" evidence="3 8"/>
<evidence type="ECO:0000313" key="12">
    <source>
        <dbReference type="Proteomes" id="UP001595685"/>
    </source>
</evidence>
<evidence type="ECO:0000256" key="10">
    <source>
        <dbReference type="SAM" id="MobiDB-lite"/>
    </source>
</evidence>
<feature type="region of interest" description="Disordered" evidence="10">
    <location>
        <begin position="1"/>
        <end position="27"/>
    </location>
</feature>
<evidence type="ECO:0000256" key="7">
    <source>
        <dbReference type="ARBA" id="ARBA00051712"/>
    </source>
</evidence>
<dbReference type="RefSeq" id="WP_340295854.1">
    <property type="nucleotide sequence ID" value="NZ_JBBEOI010000326.1"/>
</dbReference>
<feature type="binding site" evidence="8">
    <location>
        <position position="219"/>
    </location>
    <ligand>
        <name>substrate</name>
    </ligand>
</feature>
<dbReference type="Gene3D" id="3.10.310.10">
    <property type="entry name" value="Diaminopimelate Epimerase, Chain A, domain 1"/>
    <property type="match status" value="2"/>
</dbReference>
<comment type="subunit">
    <text evidence="8">Homodimer.</text>
</comment>
<dbReference type="SUPFAM" id="SSF54506">
    <property type="entry name" value="Diaminopimelate epimerase-like"/>
    <property type="match status" value="2"/>
</dbReference>
<dbReference type="InterPro" id="IPR018510">
    <property type="entry name" value="DAP_epimerase_AS"/>
</dbReference>
<evidence type="ECO:0000256" key="3">
    <source>
        <dbReference type="ARBA" id="ARBA00013080"/>
    </source>
</evidence>
<dbReference type="InterPro" id="IPR001653">
    <property type="entry name" value="DAP_epimerase_DapF"/>
</dbReference>
<sequence length="320" mass="33139">MSTDVGSPEQTSTRPAGSRSPSTAGPLRADGLHVVKAHGTGNDFVVLLDPDDTFALDPDLVAALCDRRRGLGADGVIRAVRADVDGEDGWFMDHVNSDGSGALMCGNGVRVLAHCLVDAGLVDPAAGVVPVLSRSGPRPVRLVAGGYPVYSVDMGPVQVDPAPVAVVVRSADRERRLPGLRVDVGNPHVVVDVGPGDAVDGVLLLERPSIDPEPVDGANVEVVGRIGTGETPGTGYLQMRVHERGVGETLSCGTGAVAAAAAASLRASVTRWTVDVPGGRLRVRLRRREDEGIVGSELAGPAEVVARAVVDHAWLERAAR</sequence>
<keyword evidence="8" id="KW-0963">Cytoplasm</keyword>
<keyword evidence="5 8" id="KW-0457">Lysine biosynthesis</keyword>
<dbReference type="Proteomes" id="UP001595685">
    <property type="component" value="Unassembled WGS sequence"/>
</dbReference>
<feature type="active site" description="Proton acceptor" evidence="8">
    <location>
        <position position="252"/>
    </location>
</feature>
<comment type="caution">
    <text evidence="8">Lacks conserved residue(s) required for the propagation of feature annotation.</text>
</comment>
<feature type="binding site" evidence="8">
    <location>
        <begin position="106"/>
        <end position="107"/>
    </location>
    <ligand>
        <name>substrate</name>
    </ligand>
</feature>
<keyword evidence="12" id="KW-1185">Reference proteome</keyword>
<keyword evidence="4 8" id="KW-0028">Amino-acid biosynthesis</keyword>
<dbReference type="Pfam" id="PF01678">
    <property type="entry name" value="DAP_epimerase"/>
    <property type="match status" value="2"/>
</dbReference>
<comment type="caution">
    <text evidence="11">The sequence shown here is derived from an EMBL/GenBank/DDBJ whole genome shotgun (WGS) entry which is preliminary data.</text>
</comment>
<reference evidence="12" key="1">
    <citation type="journal article" date="2019" name="Int. J. Syst. Evol. Microbiol.">
        <title>The Global Catalogue of Microorganisms (GCM) 10K type strain sequencing project: providing services to taxonomists for standard genome sequencing and annotation.</title>
        <authorList>
            <consortium name="The Broad Institute Genomics Platform"/>
            <consortium name="The Broad Institute Genome Sequencing Center for Infectious Disease"/>
            <person name="Wu L."/>
            <person name="Ma J."/>
        </authorList>
    </citation>
    <scope>NUCLEOTIDE SEQUENCE [LARGE SCALE GENOMIC DNA]</scope>
    <source>
        <strain evidence="12">NCAIM B.02333</strain>
    </source>
</reference>
<evidence type="ECO:0000256" key="8">
    <source>
        <dbReference type="HAMAP-Rule" id="MF_00197"/>
    </source>
</evidence>
<proteinExistence type="inferred from homology"/>
<organism evidence="11 12">
    <name type="scientific">Aquipuribacter hungaricus</name>
    <dbReference type="NCBI Taxonomy" id="545624"/>
    <lineage>
        <taxon>Bacteria</taxon>
        <taxon>Bacillati</taxon>
        <taxon>Actinomycetota</taxon>
        <taxon>Actinomycetes</taxon>
        <taxon>Micrococcales</taxon>
        <taxon>Intrasporangiaceae</taxon>
        <taxon>Aquipuribacter</taxon>
    </lineage>
</organism>
<dbReference type="GO" id="GO:0008837">
    <property type="term" value="F:diaminopimelate epimerase activity"/>
    <property type="evidence" value="ECO:0007669"/>
    <property type="project" value="UniProtKB-EC"/>
</dbReference>
<feature type="site" description="Could be important to modulate the pK values of the two catalytic cysteine residues" evidence="8">
    <location>
        <position position="188"/>
    </location>
</feature>
<evidence type="ECO:0000256" key="6">
    <source>
        <dbReference type="ARBA" id="ARBA00023235"/>
    </source>
</evidence>
<feature type="binding site" evidence="8">
    <location>
        <begin position="253"/>
        <end position="254"/>
    </location>
    <ligand>
        <name>substrate</name>
    </ligand>
</feature>
<feature type="active site" description="Proton donor" evidence="8">
    <location>
        <position position="105"/>
    </location>
</feature>
<feature type="binding site" evidence="8">
    <location>
        <position position="96"/>
    </location>
    <ligand>
        <name>substrate</name>
    </ligand>
</feature>
<dbReference type="HAMAP" id="MF_00197">
    <property type="entry name" value="DAP_epimerase"/>
    <property type="match status" value="1"/>
</dbReference>
<name>A0ABV7WK45_9MICO</name>
<comment type="catalytic activity">
    <reaction evidence="7 8">
        <text>(2S,6S)-2,6-diaminopimelate = meso-2,6-diaminopimelate</text>
        <dbReference type="Rhea" id="RHEA:15393"/>
        <dbReference type="ChEBI" id="CHEBI:57609"/>
        <dbReference type="ChEBI" id="CHEBI:57791"/>
        <dbReference type="EC" id="5.1.1.7"/>
    </reaction>
</comment>
<comment type="subcellular location">
    <subcellularLocation>
        <location evidence="8">Cytoplasm</location>
    </subcellularLocation>
</comment>
<dbReference type="PANTHER" id="PTHR31689">
    <property type="entry name" value="DIAMINOPIMELATE EPIMERASE, CHLOROPLASTIC"/>
    <property type="match status" value="1"/>
</dbReference>
<evidence type="ECO:0000256" key="9">
    <source>
        <dbReference type="PROSITE-ProRule" id="PRU10125"/>
    </source>
</evidence>
<dbReference type="PROSITE" id="PS01326">
    <property type="entry name" value="DAP_EPIMERASE"/>
    <property type="match status" value="1"/>
</dbReference>